<dbReference type="RefSeq" id="WP_005318285.1">
    <property type="nucleotide sequence ID" value="NZ_CP011340.1"/>
</dbReference>
<gene>
    <name evidence="1" type="ORF">SPRI_5179</name>
</gene>
<organism evidence="1">
    <name type="scientific">Streptomyces pristinaespiralis</name>
    <dbReference type="NCBI Taxonomy" id="38300"/>
    <lineage>
        <taxon>Bacteria</taxon>
        <taxon>Bacillati</taxon>
        <taxon>Actinomycetota</taxon>
        <taxon>Actinomycetes</taxon>
        <taxon>Kitasatosporales</taxon>
        <taxon>Streptomycetaceae</taxon>
        <taxon>Streptomyces</taxon>
    </lineage>
</organism>
<sequence length="174" mass="18941">MSIPAAEAIALEDTLAELPETEGSDFTVTRCDNPYKQWYEITSKKAYHVPSLWNGTKFKDGPGGTMVVKVEKAGKISAEVSGGVEAEAGAVIAKAKVKVDAKIGAEISVSVGHEYRRDIARGKYGHLQYGSWGYQVNWAKYATSAERCGKTKLKSGSAKLPTDETGWRYWETSS</sequence>
<evidence type="ECO:0000313" key="1">
    <source>
        <dbReference type="EMBL" id="ALC23485.1"/>
    </source>
</evidence>
<dbReference type="STRING" id="38300.SPRI_5179"/>
<dbReference type="EMBL" id="CP011340">
    <property type="protein sequence ID" value="ALC23485.1"/>
    <property type="molecule type" value="Genomic_DNA"/>
</dbReference>
<name>A0A0M4DJ30_STRPR</name>
<accession>A0A0M4DJ30</accession>
<reference evidence="1 2" key="1">
    <citation type="submission" date="2015-08" db="EMBL/GenBank/DDBJ databases">
        <title>Genome sequence of the pristinamycin over-producing bacterium Streptomyces pristinaespiralis HCCB10218.</title>
        <authorList>
            <person name="Tian J."/>
            <person name="Yang J."/>
            <person name="Li L."/>
            <person name="Ruan L."/>
            <person name="Wei W."/>
            <person name="Zheng G."/>
            <person name="Wei Z."/>
            <person name="Yang S."/>
            <person name="Ge M."/>
            <person name="Jiang W."/>
            <person name="Lu Y."/>
        </authorList>
    </citation>
    <scope>NUCLEOTIDE SEQUENCE [LARGE SCALE GENOMIC DNA]</scope>
    <source>
        <strain evidence="1 2">HCCB 10218</strain>
    </source>
</reference>
<proteinExistence type="predicted"/>
<dbReference type="OMA" id="KYGHLQY"/>
<evidence type="ECO:0000313" key="2">
    <source>
        <dbReference type="Proteomes" id="UP000060513"/>
    </source>
</evidence>
<dbReference type="AlphaFoldDB" id="A0A0M4DJ30"/>
<dbReference type="KEGG" id="spri:SPRI_5179"/>
<protein>
    <submittedName>
        <fullName evidence="1">Uncharacterized protein</fullName>
    </submittedName>
</protein>
<dbReference type="GeneID" id="97233766"/>
<dbReference type="PATRIC" id="fig|38300.4.peg.5429"/>
<dbReference type="Proteomes" id="UP000060513">
    <property type="component" value="Chromosome"/>
</dbReference>